<name>A0A8X7VJ32_BRACI</name>
<evidence type="ECO:0000313" key="1">
    <source>
        <dbReference type="EMBL" id="KAG2312206.1"/>
    </source>
</evidence>
<proteinExistence type="predicted"/>
<dbReference type="OrthoDB" id="66546at2759"/>
<protein>
    <submittedName>
        <fullName evidence="1">Uncharacterized protein</fullName>
    </submittedName>
</protein>
<organism evidence="1 2">
    <name type="scientific">Brassica carinata</name>
    <name type="common">Ethiopian mustard</name>
    <name type="synonym">Abyssinian cabbage</name>
    <dbReference type="NCBI Taxonomy" id="52824"/>
    <lineage>
        <taxon>Eukaryota</taxon>
        <taxon>Viridiplantae</taxon>
        <taxon>Streptophyta</taxon>
        <taxon>Embryophyta</taxon>
        <taxon>Tracheophyta</taxon>
        <taxon>Spermatophyta</taxon>
        <taxon>Magnoliopsida</taxon>
        <taxon>eudicotyledons</taxon>
        <taxon>Gunneridae</taxon>
        <taxon>Pentapetalae</taxon>
        <taxon>rosids</taxon>
        <taxon>malvids</taxon>
        <taxon>Brassicales</taxon>
        <taxon>Brassicaceae</taxon>
        <taxon>Brassiceae</taxon>
        <taxon>Brassica</taxon>
    </lineage>
</organism>
<dbReference type="Proteomes" id="UP000886595">
    <property type="component" value="Unassembled WGS sequence"/>
</dbReference>
<dbReference type="EMBL" id="JAAMPC010000005">
    <property type="protein sequence ID" value="KAG2312206.1"/>
    <property type="molecule type" value="Genomic_DNA"/>
</dbReference>
<gene>
    <name evidence="1" type="ORF">Bca52824_023763</name>
</gene>
<comment type="caution">
    <text evidence="1">The sequence shown here is derived from an EMBL/GenBank/DDBJ whole genome shotgun (WGS) entry which is preliminary data.</text>
</comment>
<reference evidence="1 2" key="1">
    <citation type="submission" date="2020-02" db="EMBL/GenBank/DDBJ databases">
        <authorList>
            <person name="Ma Q."/>
            <person name="Huang Y."/>
            <person name="Song X."/>
            <person name="Pei D."/>
        </authorList>
    </citation>
    <scope>NUCLEOTIDE SEQUENCE [LARGE SCALE GENOMIC DNA]</scope>
    <source>
        <strain evidence="1">Sxm20200214</strain>
        <tissue evidence="1">Leaf</tissue>
    </source>
</reference>
<dbReference type="AlphaFoldDB" id="A0A8X7VJ32"/>
<sequence>MILGLALEFYSIQQTLSSGGAVSAAIKARCKIEIDRIEKQFEDCIAFLLRVLSSKLNVDTFLIWQI</sequence>
<accession>A0A8X7VJ32</accession>
<keyword evidence="2" id="KW-1185">Reference proteome</keyword>
<evidence type="ECO:0000313" key="2">
    <source>
        <dbReference type="Proteomes" id="UP000886595"/>
    </source>
</evidence>